<dbReference type="OrthoDB" id="9942861at2759"/>
<feature type="region of interest" description="Disordered" evidence="2">
    <location>
        <begin position="621"/>
        <end position="655"/>
    </location>
</feature>
<evidence type="ECO:0000256" key="2">
    <source>
        <dbReference type="SAM" id="MobiDB-lite"/>
    </source>
</evidence>
<organism evidence="4 5">
    <name type="scientific">Chrysodeixis includens</name>
    <name type="common">Soybean looper</name>
    <name type="synonym">Pseudoplusia includens</name>
    <dbReference type="NCBI Taxonomy" id="689277"/>
    <lineage>
        <taxon>Eukaryota</taxon>
        <taxon>Metazoa</taxon>
        <taxon>Ecdysozoa</taxon>
        <taxon>Arthropoda</taxon>
        <taxon>Hexapoda</taxon>
        <taxon>Insecta</taxon>
        <taxon>Pterygota</taxon>
        <taxon>Neoptera</taxon>
        <taxon>Endopterygota</taxon>
        <taxon>Lepidoptera</taxon>
        <taxon>Glossata</taxon>
        <taxon>Ditrysia</taxon>
        <taxon>Noctuoidea</taxon>
        <taxon>Noctuidae</taxon>
        <taxon>Plusiinae</taxon>
        <taxon>Chrysodeixis</taxon>
    </lineage>
</organism>
<name>A0A9N8L149_CHRIL</name>
<dbReference type="Gene3D" id="1.25.10.10">
    <property type="entry name" value="Leucine-rich Repeat Variant"/>
    <property type="match status" value="1"/>
</dbReference>
<evidence type="ECO:0000259" key="3">
    <source>
        <dbReference type="PROSITE" id="PS50011"/>
    </source>
</evidence>
<dbReference type="Gene3D" id="1.10.510.10">
    <property type="entry name" value="Transferase(Phosphotransferase) domain 1"/>
    <property type="match status" value="1"/>
</dbReference>
<dbReference type="PANTHER" id="PTHR12984">
    <property type="entry name" value="SCY1-RELATED S/T PROTEIN KINASE-LIKE"/>
    <property type="match status" value="1"/>
</dbReference>
<dbReference type="SUPFAM" id="SSF48371">
    <property type="entry name" value="ARM repeat"/>
    <property type="match status" value="1"/>
</dbReference>
<feature type="compositionally biased region" description="Acidic residues" evidence="2">
    <location>
        <begin position="641"/>
        <end position="655"/>
    </location>
</feature>
<dbReference type="InterPro" id="IPR016024">
    <property type="entry name" value="ARM-type_fold"/>
</dbReference>
<dbReference type="AlphaFoldDB" id="A0A9N8L149"/>
<keyword evidence="5" id="KW-1185">Reference proteome</keyword>
<evidence type="ECO:0000313" key="4">
    <source>
        <dbReference type="EMBL" id="CAD0195647.1"/>
    </source>
</evidence>
<dbReference type="InterPro" id="IPR011989">
    <property type="entry name" value="ARM-like"/>
</dbReference>
<evidence type="ECO:0000313" key="5">
    <source>
        <dbReference type="Proteomes" id="UP001154114"/>
    </source>
</evidence>
<accession>A0A9N8L149</accession>
<dbReference type="GO" id="GO:0004672">
    <property type="term" value="F:protein kinase activity"/>
    <property type="evidence" value="ECO:0007669"/>
    <property type="project" value="InterPro"/>
</dbReference>
<dbReference type="InterPro" id="IPR051177">
    <property type="entry name" value="CIK-Related_Protein"/>
</dbReference>
<proteinExistence type="inferred from homology"/>
<gene>
    <name evidence="4" type="ORF">CINC_LOCUS9600</name>
</gene>
<dbReference type="InterPro" id="IPR000719">
    <property type="entry name" value="Prot_kinase_dom"/>
</dbReference>
<comment type="similarity">
    <text evidence="1">Belongs to the protein kinase superfamily.</text>
</comment>
<dbReference type="GO" id="GO:0005524">
    <property type="term" value="F:ATP binding"/>
    <property type="evidence" value="ECO:0007669"/>
    <property type="project" value="InterPro"/>
</dbReference>
<dbReference type="SUPFAM" id="SSF56112">
    <property type="entry name" value="Protein kinase-like (PK-like)"/>
    <property type="match status" value="1"/>
</dbReference>
<reference evidence="4" key="1">
    <citation type="submission" date="2021-12" db="EMBL/GenBank/DDBJ databases">
        <authorList>
            <person name="King R."/>
        </authorList>
    </citation>
    <scope>NUCLEOTIDE SEQUENCE</scope>
</reference>
<dbReference type="PANTHER" id="PTHR12984:SF15">
    <property type="entry name" value="PROTEIN-ASSOCIATING WITH THE CARBOXYL-TERMINAL DOMAIN OF EZRIN"/>
    <property type="match status" value="1"/>
</dbReference>
<feature type="compositionally biased region" description="Polar residues" evidence="2">
    <location>
        <begin position="626"/>
        <end position="635"/>
    </location>
</feature>
<dbReference type="Proteomes" id="UP001154114">
    <property type="component" value="Chromosome 3"/>
</dbReference>
<protein>
    <recommendedName>
        <fullName evidence="3">Protein kinase domain-containing protein</fullName>
    </recommendedName>
</protein>
<evidence type="ECO:0000256" key="1">
    <source>
        <dbReference type="ARBA" id="ARBA00038349"/>
    </source>
</evidence>
<dbReference type="InterPro" id="IPR011009">
    <property type="entry name" value="Kinase-like_dom_sf"/>
</dbReference>
<dbReference type="EMBL" id="LR824006">
    <property type="protein sequence ID" value="CAD0195647.1"/>
    <property type="molecule type" value="Genomic_DNA"/>
</dbReference>
<dbReference type="PROSITE" id="PS50011">
    <property type="entry name" value="PROTEIN_KINASE_DOM"/>
    <property type="match status" value="1"/>
</dbReference>
<feature type="region of interest" description="Disordered" evidence="2">
    <location>
        <begin position="509"/>
        <end position="538"/>
    </location>
</feature>
<feature type="domain" description="Protein kinase" evidence="3">
    <location>
        <begin position="1"/>
        <end position="253"/>
    </location>
</feature>
<sequence>MMGNESSQLSGLEIEEKAVEVTDFWCHYQATINDSCRYFSLKGDGSVSVFKGEAAVGPLWAISTPLEKFSNNLLKYRHPCIVRYISAWQQRSTLHLATEYVQPLSHILSSLTPLQICIGLNNILRALVFLHEQASMSHNNVSVSAVYVTGDGQWKLGGMQYLCPFAELTSAYLKHARIHRYDKAVDPNEDSYEITTKVDQYAFAVLVEDVFKDCKDDEVPHLKDFKKYCREFLQHQNPAKRPNLSEVLQHNFFNHEFISIYKFLNFLPLKSEEERSQFFSNILENLTCYDEETVAKQLGGLLLSRLTMLDQTARKDVIPFILKPKNERIPNGEIPGFFSLSVFKVHIKPRLLQLFGVRDSQIRMLLLRHFSKFVHVFSHEELSQQILPELLLGIKDVDDSLVSATLICLSELVPILGADTVIGGKRAKFFTDGRPNSKTKPLLLTASPINESNVYISKTLRELPCSEDMYESDRNELISFEKSLTLNERPSPVGGESLDDEIIVKETHIKNEESEDDWSDWESSRQNNTKSIPQVFDEPEHEQLVSIEPVAELKDSAKTNTSSVNESRKSLLQKAAIEAKKNILDITELDIKNQKYDYSKKHSDEFDFFADMTPVIEKPTIAPAQDSAQNVSSKFNFVPDESIDENEAWGEGWND</sequence>